<reference evidence="3" key="1">
    <citation type="journal article" date="2019" name="Int. J. Syst. Evol. Microbiol.">
        <title>The Global Catalogue of Microorganisms (GCM) 10K type strain sequencing project: providing services to taxonomists for standard genome sequencing and annotation.</title>
        <authorList>
            <consortium name="The Broad Institute Genomics Platform"/>
            <consortium name="The Broad Institute Genome Sequencing Center for Infectious Disease"/>
            <person name="Wu L."/>
            <person name="Ma J."/>
        </authorList>
    </citation>
    <scope>NUCLEOTIDE SEQUENCE [LARGE SCALE GENOMIC DNA]</scope>
    <source>
        <strain evidence="3">KCTC 52438</strain>
    </source>
</reference>
<organism evidence="2 3">
    <name type="scientific">Litoribrevibacter euphylliae</name>
    <dbReference type="NCBI Taxonomy" id="1834034"/>
    <lineage>
        <taxon>Bacteria</taxon>
        <taxon>Pseudomonadati</taxon>
        <taxon>Pseudomonadota</taxon>
        <taxon>Gammaproteobacteria</taxon>
        <taxon>Oceanospirillales</taxon>
        <taxon>Oceanospirillaceae</taxon>
        <taxon>Litoribrevibacter</taxon>
    </lineage>
</organism>
<dbReference type="InterPro" id="IPR029052">
    <property type="entry name" value="Metallo-depent_PP-like"/>
</dbReference>
<protein>
    <submittedName>
        <fullName evidence="2">Metallophosphoesterase</fullName>
    </submittedName>
</protein>
<sequence length="251" mass="28900">MKIQILSDLHIEFEDLSLEENDADLVILAGDIHIKEKGIHWAKENIKDKPVLYVLGNHEFYGKAFPKHINSMKEEAEGSNVQVLEQDVVNIGGVNFLGTTLWTNFELHGDPRIAGYECQQVMTDYKKIKVSPKYSKLRSIDVADIHRRSRIWLEAELEKLRDETVVVITHHGPCVRSLPDYQRSEIISAAYVSDLENLIKDYSPNYWVHGHLHNSSDYEIEGCRVICNPRGYPEEFNDDFEQGTFIEIESV</sequence>
<accession>A0ABV7HH66</accession>
<dbReference type="PANTHER" id="PTHR37844:SF2">
    <property type="entry name" value="SER_THR PROTEIN PHOSPHATASE SUPERFAMILY (AFU_ORTHOLOGUE AFUA_1G14840)"/>
    <property type="match status" value="1"/>
</dbReference>
<dbReference type="PANTHER" id="PTHR37844">
    <property type="entry name" value="SER/THR PROTEIN PHOSPHATASE SUPERFAMILY (AFU_ORTHOLOGUE AFUA_1G14840)"/>
    <property type="match status" value="1"/>
</dbReference>
<name>A0ABV7HH66_9GAMM</name>
<dbReference type="RefSeq" id="WP_386720304.1">
    <property type="nucleotide sequence ID" value="NZ_JBHRSZ010000004.1"/>
</dbReference>
<gene>
    <name evidence="2" type="ORF">ACFOEK_10595</name>
</gene>
<dbReference type="SUPFAM" id="SSF56300">
    <property type="entry name" value="Metallo-dependent phosphatases"/>
    <property type="match status" value="1"/>
</dbReference>
<keyword evidence="3" id="KW-1185">Reference proteome</keyword>
<dbReference type="Pfam" id="PF00149">
    <property type="entry name" value="Metallophos"/>
    <property type="match status" value="1"/>
</dbReference>
<dbReference type="Gene3D" id="3.60.21.10">
    <property type="match status" value="1"/>
</dbReference>
<evidence type="ECO:0000313" key="2">
    <source>
        <dbReference type="EMBL" id="MFC3151475.1"/>
    </source>
</evidence>
<dbReference type="InterPro" id="IPR004843">
    <property type="entry name" value="Calcineurin-like_PHP"/>
</dbReference>
<dbReference type="Proteomes" id="UP001595476">
    <property type="component" value="Unassembled WGS sequence"/>
</dbReference>
<feature type="domain" description="Calcineurin-like phosphoesterase" evidence="1">
    <location>
        <begin position="1"/>
        <end position="214"/>
    </location>
</feature>
<proteinExistence type="predicted"/>
<evidence type="ECO:0000313" key="3">
    <source>
        <dbReference type="Proteomes" id="UP001595476"/>
    </source>
</evidence>
<comment type="caution">
    <text evidence="2">The sequence shown here is derived from an EMBL/GenBank/DDBJ whole genome shotgun (WGS) entry which is preliminary data.</text>
</comment>
<dbReference type="EMBL" id="JBHRSZ010000004">
    <property type="protein sequence ID" value="MFC3151475.1"/>
    <property type="molecule type" value="Genomic_DNA"/>
</dbReference>
<evidence type="ECO:0000259" key="1">
    <source>
        <dbReference type="Pfam" id="PF00149"/>
    </source>
</evidence>